<dbReference type="PIRSF" id="PIRSF036580">
    <property type="entry name" value="Cyclin_L"/>
    <property type="match status" value="1"/>
</dbReference>
<dbReference type="Proteomes" id="UP000018144">
    <property type="component" value="Unassembled WGS sequence"/>
</dbReference>
<dbReference type="eggNOG" id="KOG0835">
    <property type="taxonomic scope" value="Eukaryota"/>
</dbReference>
<dbReference type="OMA" id="WEDVWSV"/>
<dbReference type="GO" id="GO:0016538">
    <property type="term" value="F:cyclin-dependent protein serine/threonine kinase regulator activity"/>
    <property type="evidence" value="ECO:0007669"/>
    <property type="project" value="InterPro"/>
</dbReference>
<dbReference type="SMART" id="SM00385">
    <property type="entry name" value="CYCLIN"/>
    <property type="match status" value="2"/>
</dbReference>
<dbReference type="OrthoDB" id="10264655at2759"/>
<comment type="similarity">
    <text evidence="1">Belongs to the cyclin family. Cyclin C subfamily.</text>
</comment>
<name>U4KW73_PYROM</name>
<evidence type="ECO:0000256" key="1">
    <source>
        <dbReference type="ARBA" id="ARBA00008638"/>
    </source>
</evidence>
<proteinExistence type="inferred from homology"/>
<gene>
    <name evidence="3" type="ORF">PCON_05269</name>
</gene>
<protein>
    <submittedName>
        <fullName evidence="3">Similar to Cyclin-L1-1 acc. no. Q9AS36</fullName>
    </submittedName>
</protein>
<feature type="domain" description="Cyclin-like" evidence="2">
    <location>
        <begin position="39"/>
        <end position="157"/>
    </location>
</feature>
<evidence type="ECO:0000313" key="4">
    <source>
        <dbReference type="Proteomes" id="UP000018144"/>
    </source>
</evidence>
<dbReference type="EMBL" id="HF935265">
    <property type="protein sequence ID" value="CCX05682.1"/>
    <property type="molecule type" value="Genomic_DNA"/>
</dbReference>
<dbReference type="InterPro" id="IPR036915">
    <property type="entry name" value="Cyclin-like_sf"/>
</dbReference>
<dbReference type="STRING" id="1076935.U4KW73"/>
<dbReference type="AlphaFoldDB" id="U4KW73"/>
<sequence length="287" mass="31819">MVSLLTNPLATPTQLSTSPSFLDGVPSDLEASLLWASCTLIQSAGILLRLPQPTIATATILLQRFYLIRSFLSFPPLQSCHAALYLASKLTEHPIKPKKILAVTTYLTRVASPSPISPPGSPSSSSEEVDPESYYIEPTALHYSIQGLLNTETEILKALSFQTHCSLPYSLVVTYLQALDCLEKPVVKKAMAYLNDALVSNCRVYLTHQPNALAVAAIYLAAREEGKKLPEEWWMVFDADREDLGFLCVAILGVEEEVRRRREEWSGVGGVWLKEEVEREVKRRGGE</sequence>
<reference evidence="3 4" key="1">
    <citation type="journal article" date="2013" name="PLoS Genet.">
        <title>The genome and development-dependent transcriptomes of Pyronema confluens: a window into fungal evolution.</title>
        <authorList>
            <person name="Traeger S."/>
            <person name="Altegoer F."/>
            <person name="Freitag M."/>
            <person name="Gabaldon T."/>
            <person name="Kempken F."/>
            <person name="Kumar A."/>
            <person name="Marcet-Houben M."/>
            <person name="Poggeler S."/>
            <person name="Stajich J.E."/>
            <person name="Nowrousian M."/>
        </authorList>
    </citation>
    <scope>NUCLEOTIDE SEQUENCE [LARGE SCALE GENOMIC DNA]</scope>
    <source>
        <strain evidence="4">CBS 100304</strain>
        <tissue evidence="3">Vegetative mycelium</tissue>
    </source>
</reference>
<keyword evidence="4" id="KW-1185">Reference proteome</keyword>
<evidence type="ECO:0000259" key="2">
    <source>
        <dbReference type="SMART" id="SM00385"/>
    </source>
</evidence>
<dbReference type="SUPFAM" id="SSF47954">
    <property type="entry name" value="Cyclin-like"/>
    <property type="match status" value="2"/>
</dbReference>
<accession>U4KW73</accession>
<dbReference type="InterPro" id="IPR013763">
    <property type="entry name" value="Cyclin-like_dom"/>
</dbReference>
<organism evidence="3 4">
    <name type="scientific">Pyronema omphalodes (strain CBS 100304)</name>
    <name type="common">Pyronema confluens</name>
    <dbReference type="NCBI Taxonomy" id="1076935"/>
    <lineage>
        <taxon>Eukaryota</taxon>
        <taxon>Fungi</taxon>
        <taxon>Dikarya</taxon>
        <taxon>Ascomycota</taxon>
        <taxon>Pezizomycotina</taxon>
        <taxon>Pezizomycetes</taxon>
        <taxon>Pezizales</taxon>
        <taxon>Pyronemataceae</taxon>
        <taxon>Pyronema</taxon>
    </lineage>
</organism>
<feature type="domain" description="Cyclin-like" evidence="2">
    <location>
        <begin position="170"/>
        <end position="253"/>
    </location>
</feature>
<dbReference type="InterPro" id="IPR043198">
    <property type="entry name" value="Cyclin/Ssn8"/>
</dbReference>
<dbReference type="Gene3D" id="1.10.472.10">
    <property type="entry name" value="Cyclin-like"/>
    <property type="match status" value="2"/>
</dbReference>
<dbReference type="PANTHER" id="PTHR10026">
    <property type="entry name" value="CYCLIN"/>
    <property type="match status" value="1"/>
</dbReference>
<dbReference type="GO" id="GO:0006357">
    <property type="term" value="P:regulation of transcription by RNA polymerase II"/>
    <property type="evidence" value="ECO:0007669"/>
    <property type="project" value="InterPro"/>
</dbReference>
<evidence type="ECO:0000313" key="3">
    <source>
        <dbReference type="EMBL" id="CCX05682.1"/>
    </source>
</evidence>